<dbReference type="CDD" id="cd02440">
    <property type="entry name" value="AdoMet_MTases"/>
    <property type="match status" value="1"/>
</dbReference>
<reference evidence="2 3" key="1">
    <citation type="submission" date="2023-11" db="EMBL/GenBank/DDBJ databases">
        <title>Analysis of the Genomes of Mucilaginibacter gossypii cycad 4 and M. sabulilitoris SNA2: microbes with the potential for plant growth promotion.</title>
        <authorList>
            <person name="Hirsch A.M."/>
            <person name="Humm E."/>
            <person name="Rubbi M."/>
            <person name="Del Vecchio G."/>
            <person name="Ha S.M."/>
            <person name="Pellegrini M."/>
            <person name="Gunsalus R.P."/>
        </authorList>
    </citation>
    <scope>NUCLEOTIDE SEQUENCE [LARGE SCALE GENOMIC DNA]</scope>
    <source>
        <strain evidence="2 3">SNA2</strain>
    </source>
</reference>
<keyword evidence="2" id="KW-0489">Methyltransferase</keyword>
<name>A0ABZ0TFQ1_9SPHI</name>
<dbReference type="RefSeq" id="WP_321561176.1">
    <property type="nucleotide sequence ID" value="NZ_CP139558.1"/>
</dbReference>
<keyword evidence="3" id="KW-1185">Reference proteome</keyword>
<organism evidence="2 3">
    <name type="scientific">Mucilaginibacter sabulilitoris</name>
    <dbReference type="NCBI Taxonomy" id="1173583"/>
    <lineage>
        <taxon>Bacteria</taxon>
        <taxon>Pseudomonadati</taxon>
        <taxon>Bacteroidota</taxon>
        <taxon>Sphingobacteriia</taxon>
        <taxon>Sphingobacteriales</taxon>
        <taxon>Sphingobacteriaceae</taxon>
        <taxon>Mucilaginibacter</taxon>
    </lineage>
</organism>
<evidence type="ECO:0000313" key="3">
    <source>
        <dbReference type="Proteomes" id="UP001324380"/>
    </source>
</evidence>
<sequence>MNTLTDSDAIFQYHRYMIMLHGNHGTAALGWRDIQSQAIRFEAIKALADMNKHTVLDAGCGHGDLFPFLRSYYPEISYCGIEQIPELLNEARRRYSKWPQTSFMCGDFINGVLPIADYVIACGSLNYHNNDPEFIFKAIAKLYRHSKLGFAFNLLSHVITNGLIVAYNQDEIMKYCLSLSKQVILKNDYSDEDFTIFMYR</sequence>
<accession>A0ABZ0TFQ1</accession>
<keyword evidence="2" id="KW-0808">Transferase</keyword>
<proteinExistence type="predicted"/>
<dbReference type="Gene3D" id="3.40.50.150">
    <property type="entry name" value="Vaccinia Virus protein VP39"/>
    <property type="match status" value="1"/>
</dbReference>
<evidence type="ECO:0000259" key="1">
    <source>
        <dbReference type="Pfam" id="PF13649"/>
    </source>
</evidence>
<dbReference type="SUPFAM" id="SSF53335">
    <property type="entry name" value="S-adenosyl-L-methionine-dependent methyltransferases"/>
    <property type="match status" value="1"/>
</dbReference>
<dbReference type="EC" id="2.1.-.-" evidence="2"/>
<dbReference type="GO" id="GO:0008168">
    <property type="term" value="F:methyltransferase activity"/>
    <property type="evidence" value="ECO:0007669"/>
    <property type="project" value="UniProtKB-KW"/>
</dbReference>
<dbReference type="GO" id="GO:0032259">
    <property type="term" value="P:methylation"/>
    <property type="evidence" value="ECO:0007669"/>
    <property type="project" value="UniProtKB-KW"/>
</dbReference>
<protein>
    <submittedName>
        <fullName evidence="2">Class I SAM-dependent methyltransferase</fullName>
        <ecNumber evidence="2">2.1.-.-</ecNumber>
    </submittedName>
</protein>
<dbReference type="InterPro" id="IPR041698">
    <property type="entry name" value="Methyltransf_25"/>
</dbReference>
<dbReference type="InterPro" id="IPR029063">
    <property type="entry name" value="SAM-dependent_MTases_sf"/>
</dbReference>
<dbReference type="Proteomes" id="UP001324380">
    <property type="component" value="Chromosome"/>
</dbReference>
<gene>
    <name evidence="2" type="ORF">SNE25_22075</name>
</gene>
<evidence type="ECO:0000313" key="2">
    <source>
        <dbReference type="EMBL" id="WPU92010.1"/>
    </source>
</evidence>
<dbReference type="EMBL" id="CP139558">
    <property type="protein sequence ID" value="WPU92010.1"/>
    <property type="molecule type" value="Genomic_DNA"/>
</dbReference>
<feature type="domain" description="Methyltransferase" evidence="1">
    <location>
        <begin position="55"/>
        <end position="143"/>
    </location>
</feature>
<dbReference type="Pfam" id="PF13649">
    <property type="entry name" value="Methyltransf_25"/>
    <property type="match status" value="1"/>
</dbReference>